<evidence type="ECO:0000313" key="4">
    <source>
        <dbReference type="Proteomes" id="UP000054304"/>
    </source>
</evidence>
<protein>
    <submittedName>
        <fullName evidence="3">LALA0S08e02740g1_1</fullName>
    </submittedName>
</protein>
<proteinExistence type="predicted"/>
<dbReference type="SUPFAM" id="SSF63411">
    <property type="entry name" value="LuxS/MPP-like metallohydrolase"/>
    <property type="match status" value="2"/>
</dbReference>
<dbReference type="GO" id="GO:0046872">
    <property type="term" value="F:metal ion binding"/>
    <property type="evidence" value="ECO:0007669"/>
    <property type="project" value="InterPro"/>
</dbReference>
<dbReference type="Gene3D" id="3.30.830.10">
    <property type="entry name" value="Metalloenzyme, LuxS/M16 peptidase-like"/>
    <property type="match status" value="2"/>
</dbReference>
<gene>
    <name evidence="3" type="ORF">LALA0_S08e02740g</name>
</gene>
<dbReference type="InterPro" id="IPR011249">
    <property type="entry name" value="Metalloenz_LuxS/M16"/>
</dbReference>
<evidence type="ECO:0000259" key="2">
    <source>
        <dbReference type="Pfam" id="PF05193"/>
    </source>
</evidence>
<dbReference type="InterPro" id="IPR007863">
    <property type="entry name" value="Peptidase_M16_C"/>
</dbReference>
<reference evidence="3 4" key="1">
    <citation type="submission" date="2014-12" db="EMBL/GenBank/DDBJ databases">
        <authorList>
            <person name="Neuveglise Cecile"/>
        </authorList>
    </citation>
    <scope>NUCLEOTIDE SEQUENCE [LARGE SCALE GENOMIC DNA]</scope>
    <source>
        <strain evidence="3 4">CBS 12615</strain>
    </source>
</reference>
<organism evidence="3 4">
    <name type="scientific">Lachancea lanzarotensis</name>
    <dbReference type="NCBI Taxonomy" id="1245769"/>
    <lineage>
        <taxon>Eukaryota</taxon>
        <taxon>Fungi</taxon>
        <taxon>Dikarya</taxon>
        <taxon>Ascomycota</taxon>
        <taxon>Saccharomycotina</taxon>
        <taxon>Saccharomycetes</taxon>
        <taxon>Saccharomycetales</taxon>
        <taxon>Saccharomycetaceae</taxon>
        <taxon>Lachancea</taxon>
    </lineage>
</organism>
<evidence type="ECO:0000313" key="3">
    <source>
        <dbReference type="EMBL" id="CEP63450.1"/>
    </source>
</evidence>
<dbReference type="GO" id="GO:0006122">
    <property type="term" value="P:mitochondrial electron transport, ubiquinol to cytochrome c"/>
    <property type="evidence" value="ECO:0007669"/>
    <property type="project" value="EnsemblFungi"/>
</dbReference>
<dbReference type="Pfam" id="PF05193">
    <property type="entry name" value="Peptidase_M16_C"/>
    <property type="match status" value="1"/>
</dbReference>
<dbReference type="AlphaFoldDB" id="A0A0C7N6A7"/>
<dbReference type="PANTHER" id="PTHR11851:SF126">
    <property type="entry name" value="CYTOCHROME B-C1 COMPLEX SUBUNIT 1, MITOCHONDRIAL"/>
    <property type="match status" value="1"/>
</dbReference>
<dbReference type="PANTHER" id="PTHR11851">
    <property type="entry name" value="METALLOPROTEASE"/>
    <property type="match status" value="1"/>
</dbReference>
<dbReference type="InterPro" id="IPR050361">
    <property type="entry name" value="MPP/UQCRC_Complex"/>
</dbReference>
<dbReference type="Proteomes" id="UP000054304">
    <property type="component" value="Unassembled WGS sequence"/>
</dbReference>
<dbReference type="GO" id="GO:0045275">
    <property type="term" value="C:respiratory chain complex III"/>
    <property type="evidence" value="ECO:0007669"/>
    <property type="project" value="EnsemblFungi"/>
</dbReference>
<dbReference type="GO" id="GO:0005743">
    <property type="term" value="C:mitochondrial inner membrane"/>
    <property type="evidence" value="ECO:0007669"/>
    <property type="project" value="EnsemblFungi"/>
</dbReference>
<dbReference type="STRING" id="1245769.A0A0C7N6A7"/>
<dbReference type="RefSeq" id="XP_022629667.1">
    <property type="nucleotide sequence ID" value="XM_022771048.1"/>
</dbReference>
<dbReference type="GeneID" id="34686956"/>
<dbReference type="Pfam" id="PF00675">
    <property type="entry name" value="Peptidase_M16"/>
    <property type="match status" value="1"/>
</dbReference>
<dbReference type="OrthoDB" id="10251424at2759"/>
<dbReference type="GO" id="GO:0008121">
    <property type="term" value="F:quinol-cytochrome-c reductase activity"/>
    <property type="evidence" value="ECO:0007669"/>
    <property type="project" value="EnsemblFungi"/>
</dbReference>
<feature type="domain" description="Peptidase M16 N-terminal" evidence="1">
    <location>
        <begin position="30"/>
        <end position="173"/>
    </location>
</feature>
<dbReference type="GO" id="GO:0004222">
    <property type="term" value="F:metalloendopeptidase activity"/>
    <property type="evidence" value="ECO:0007669"/>
    <property type="project" value="TreeGrafter"/>
</dbReference>
<accession>A0A0C7N6A7</accession>
<dbReference type="GO" id="GO:0006627">
    <property type="term" value="P:protein processing involved in protein targeting to mitochondrion"/>
    <property type="evidence" value="ECO:0007669"/>
    <property type="project" value="TreeGrafter"/>
</dbReference>
<dbReference type="InterPro" id="IPR011765">
    <property type="entry name" value="Pept_M16_N"/>
</dbReference>
<feature type="domain" description="Peptidase M16 C-terminal" evidence="2">
    <location>
        <begin position="184"/>
        <end position="361"/>
    </location>
</feature>
<name>A0A0C7N6A7_9SACH</name>
<dbReference type="EMBL" id="LN736367">
    <property type="protein sequence ID" value="CEP63450.1"/>
    <property type="molecule type" value="Genomic_DNA"/>
</dbReference>
<sequence>MLRTASRSAFRRTLASHVKPQLTELSNGLRVATSTNDQAGAATVGIVFGSGSTAENPYNNGVSSIISNLVKSEGALPAAKLGAQISTSVSRESQSFLASFSGAAGLNKSLDLLQSQISIASGSGPDGAISGAIQKSIQQAEQFELNDHAGRVMEHLHATAFQNTPLALPVRGTVEALQDLEKIDIENFAKSHFRNSNAVIVGSGNISHEELVKAVESQLSLHSGEKPELKKKSSFLGSEVRLRDDTLPKAWIAIAAEGESVTSPNYHVAQVAAEVFGSFNAHEPSSKIQGIKLLDEIQEYHLVDTYDHFSHSYKDSGLWGFAAEISNIGQIDDLTHFTLKQWNRLTISVTEQEVARAKSLLKLKLGSTSLSNVSTANSLGANTLALGSSPDLAQVFEKIDAITVSDVKSWASSRLWDQDIAIAGTGQIEDLLDYMRLRNDMSMMRW</sequence>
<evidence type="ECO:0000259" key="1">
    <source>
        <dbReference type="Pfam" id="PF00675"/>
    </source>
</evidence>
<keyword evidence="4" id="KW-1185">Reference proteome</keyword>
<dbReference type="HOGENOM" id="CLU_009902_4_2_1"/>